<dbReference type="AlphaFoldDB" id="A0A4R3UAQ4"/>
<keyword evidence="3" id="KW-1185">Reference proteome</keyword>
<proteinExistence type="predicted"/>
<sequence>MTVSPLRLSLTSALLGLALGAQAAPAAPAAVTFDTTPRAGQHQRQHIDMQATIKMRAEAGPDATDEQRAKIAQGAERLAQMGPMQMSMQMQQTLQVGQPDADGWLPLTVGVGMRTGQMKVGGKLVPLPQQQNRELGFVARFNPRDFNFEMQKVEGAPELTELLRAQGNTMVNEALQLSKALSQRPLKVGDSVDVPLTLTLPVPLPGGAGSMGGQVHYTLTRLERGVAYFDLAMDLKADISAPVPTPVAPAAAASAASGPEAASSAPATADAPKTMHVVVSGSGKGHSSLRLADRLPLSNQLAMDMQMTMNIPDNGLMHMDMAMVMSAKGESLARPAAAAKPAAAKKKS</sequence>
<comment type="caution">
    <text evidence="2">The sequence shown here is derived from an EMBL/GenBank/DDBJ whole genome shotgun (WGS) entry which is preliminary data.</text>
</comment>
<dbReference type="EMBL" id="SMBU01000053">
    <property type="protein sequence ID" value="TCU84470.1"/>
    <property type="molecule type" value="Genomic_DNA"/>
</dbReference>
<gene>
    <name evidence="2" type="ORF">EV671_105316</name>
</gene>
<accession>A0A4R3UAQ4</accession>
<feature type="signal peptide" evidence="1">
    <location>
        <begin position="1"/>
        <end position="23"/>
    </location>
</feature>
<name>A0A4R3UAQ4_ROSSA</name>
<evidence type="ECO:0000313" key="2">
    <source>
        <dbReference type="EMBL" id="TCU84470.1"/>
    </source>
</evidence>
<evidence type="ECO:0000256" key="1">
    <source>
        <dbReference type="SAM" id="SignalP"/>
    </source>
</evidence>
<dbReference type="RefSeq" id="WP_132576549.1">
    <property type="nucleotide sequence ID" value="NZ_CBCSGL010000097.1"/>
</dbReference>
<keyword evidence="1" id="KW-0732">Signal</keyword>
<dbReference type="OrthoDB" id="8889880at2"/>
<dbReference type="Proteomes" id="UP000295110">
    <property type="component" value="Unassembled WGS sequence"/>
</dbReference>
<protein>
    <submittedName>
        <fullName evidence="2">Uncharacterized protein</fullName>
    </submittedName>
</protein>
<reference evidence="2 3" key="1">
    <citation type="submission" date="2019-03" db="EMBL/GenBank/DDBJ databases">
        <title>Genomic Encyclopedia of Type Strains, Phase IV (KMG-IV): sequencing the most valuable type-strain genomes for metagenomic binning, comparative biology and taxonomic classification.</title>
        <authorList>
            <person name="Goeker M."/>
        </authorList>
    </citation>
    <scope>NUCLEOTIDE SEQUENCE [LARGE SCALE GENOMIC DNA]</scope>
    <source>
        <strain evidence="2 3">DSM 654</strain>
    </source>
</reference>
<evidence type="ECO:0000313" key="3">
    <source>
        <dbReference type="Proteomes" id="UP000295110"/>
    </source>
</evidence>
<organism evidence="2 3">
    <name type="scientific">Roseateles saccharophilus</name>
    <name type="common">Pseudomonas saccharophila</name>
    <dbReference type="NCBI Taxonomy" id="304"/>
    <lineage>
        <taxon>Bacteria</taxon>
        <taxon>Pseudomonadati</taxon>
        <taxon>Pseudomonadota</taxon>
        <taxon>Betaproteobacteria</taxon>
        <taxon>Burkholderiales</taxon>
        <taxon>Sphaerotilaceae</taxon>
        <taxon>Roseateles</taxon>
    </lineage>
</organism>
<feature type="chain" id="PRO_5020657808" evidence="1">
    <location>
        <begin position="24"/>
        <end position="348"/>
    </location>
</feature>